<evidence type="ECO:0000313" key="1">
    <source>
        <dbReference type="EMBL" id="OSX66043.1"/>
    </source>
</evidence>
<name>A0A1X6NCD0_9APHY</name>
<accession>A0A1X6NCD0</accession>
<reference evidence="1 2" key="1">
    <citation type="submission" date="2017-04" db="EMBL/GenBank/DDBJ databases">
        <title>Genome Sequence of the Model Brown-Rot Fungus Postia placenta SB12.</title>
        <authorList>
            <consortium name="DOE Joint Genome Institute"/>
            <person name="Gaskell J."/>
            <person name="Kersten P."/>
            <person name="Larrondo L.F."/>
            <person name="Canessa P."/>
            <person name="Martinez D."/>
            <person name="Hibbett D."/>
            <person name="Schmoll M."/>
            <person name="Kubicek C.P."/>
            <person name="Martinez A.T."/>
            <person name="Yadav J."/>
            <person name="Master E."/>
            <person name="Magnuson J.K."/>
            <person name="James T."/>
            <person name="Yaver D."/>
            <person name="Berka R."/>
            <person name="Labutti K."/>
            <person name="Lipzen A."/>
            <person name="Aerts A."/>
            <person name="Barry K."/>
            <person name="Henrissat B."/>
            <person name="Blanchette R."/>
            <person name="Grigoriev I."/>
            <person name="Cullen D."/>
        </authorList>
    </citation>
    <scope>NUCLEOTIDE SEQUENCE [LARGE SCALE GENOMIC DNA]</scope>
    <source>
        <strain evidence="1 2">MAD-698-R-SB12</strain>
    </source>
</reference>
<dbReference type="RefSeq" id="XP_024342837.1">
    <property type="nucleotide sequence ID" value="XM_024477391.1"/>
</dbReference>
<sequence length="221" mass="24801">MFTFAAGFAHPWPAGSRSSYGEVTDEPCDYGLSTQQFITADFQEDIWDQMTHEIATSVALSALAMPRMGRHEQIIPNLESWNTHSWCRCHAPRCWFHPAPILPPRLAKQGACYGSSSRQCALQSTFAMAMPRPMRHRASEIRHSTTPLPPVVTPPPMQPILLYSEVVRGVKVTGLQSEKNACYSPSCKSAFPPPRKPKAARNSGKRTKQVQSSQCWWILKY</sequence>
<proteinExistence type="predicted"/>
<dbReference type="Proteomes" id="UP000194127">
    <property type="component" value="Unassembled WGS sequence"/>
</dbReference>
<gene>
    <name evidence="1" type="ORF">POSPLADRAFT_1038484</name>
</gene>
<dbReference type="AlphaFoldDB" id="A0A1X6NCD0"/>
<evidence type="ECO:0000313" key="2">
    <source>
        <dbReference type="Proteomes" id="UP000194127"/>
    </source>
</evidence>
<organism evidence="1 2">
    <name type="scientific">Postia placenta MAD-698-R-SB12</name>
    <dbReference type="NCBI Taxonomy" id="670580"/>
    <lineage>
        <taxon>Eukaryota</taxon>
        <taxon>Fungi</taxon>
        <taxon>Dikarya</taxon>
        <taxon>Basidiomycota</taxon>
        <taxon>Agaricomycotina</taxon>
        <taxon>Agaricomycetes</taxon>
        <taxon>Polyporales</taxon>
        <taxon>Adustoporiaceae</taxon>
        <taxon>Rhodonia</taxon>
    </lineage>
</organism>
<protein>
    <submittedName>
        <fullName evidence="1">Uncharacterized protein</fullName>
    </submittedName>
</protein>
<dbReference type="EMBL" id="KZ110592">
    <property type="protein sequence ID" value="OSX66043.1"/>
    <property type="molecule type" value="Genomic_DNA"/>
</dbReference>
<keyword evidence="2" id="KW-1185">Reference proteome</keyword>
<dbReference type="GeneID" id="36322341"/>